<name>A0A4U0TX71_9PEZI</name>
<evidence type="ECO:0000313" key="1">
    <source>
        <dbReference type="EMBL" id="TKA26586.1"/>
    </source>
</evidence>
<protein>
    <submittedName>
        <fullName evidence="1">Uncharacterized protein</fullName>
    </submittedName>
</protein>
<evidence type="ECO:0000313" key="2">
    <source>
        <dbReference type="Proteomes" id="UP000308549"/>
    </source>
</evidence>
<accession>A0A4U0TX71</accession>
<proteinExistence type="predicted"/>
<organism evidence="1 2">
    <name type="scientific">Salinomyces thailandicus</name>
    <dbReference type="NCBI Taxonomy" id="706561"/>
    <lineage>
        <taxon>Eukaryota</taxon>
        <taxon>Fungi</taxon>
        <taxon>Dikarya</taxon>
        <taxon>Ascomycota</taxon>
        <taxon>Pezizomycotina</taxon>
        <taxon>Dothideomycetes</taxon>
        <taxon>Dothideomycetidae</taxon>
        <taxon>Mycosphaerellales</taxon>
        <taxon>Teratosphaeriaceae</taxon>
        <taxon>Salinomyces</taxon>
    </lineage>
</organism>
<dbReference type="Proteomes" id="UP000308549">
    <property type="component" value="Unassembled WGS sequence"/>
</dbReference>
<gene>
    <name evidence="1" type="ORF">B0A50_04694</name>
</gene>
<comment type="caution">
    <text evidence="1">The sequence shown here is derived from an EMBL/GenBank/DDBJ whole genome shotgun (WGS) entry which is preliminary data.</text>
</comment>
<dbReference type="AlphaFoldDB" id="A0A4U0TX71"/>
<reference evidence="1 2" key="1">
    <citation type="submission" date="2017-03" db="EMBL/GenBank/DDBJ databases">
        <title>Genomes of endolithic fungi from Antarctica.</title>
        <authorList>
            <person name="Coleine C."/>
            <person name="Masonjones S."/>
            <person name="Stajich J.E."/>
        </authorList>
    </citation>
    <scope>NUCLEOTIDE SEQUENCE [LARGE SCALE GENOMIC DNA]</scope>
    <source>
        <strain evidence="1 2">CCFEE 6315</strain>
    </source>
</reference>
<keyword evidence="2" id="KW-1185">Reference proteome</keyword>
<dbReference type="EMBL" id="NAJL01000027">
    <property type="protein sequence ID" value="TKA26586.1"/>
    <property type="molecule type" value="Genomic_DNA"/>
</dbReference>
<dbReference type="OrthoDB" id="4483229at2759"/>
<sequence length="174" mass="18857">MAGSHNVGRKQHITSGCPVFCTAEVPAETLTQFFKDALAVHELANEGADNLGVLVNTTDVSSITTPTRPPVPPPSSYPFKGWTVDQIWDFAKTKLATEQVADIETTALAILDERTLQDQTSLLVMHRELEGGLLTVRADFASTLVRLNVVNLGIGGQDHFETPNPDGVIRYGDE</sequence>